<organism evidence="7 8">
    <name type="scientific">Litorimonas taeanensis</name>
    <dbReference type="NCBI Taxonomy" id="568099"/>
    <lineage>
        <taxon>Bacteria</taxon>
        <taxon>Pseudomonadati</taxon>
        <taxon>Pseudomonadota</taxon>
        <taxon>Alphaproteobacteria</taxon>
        <taxon>Maricaulales</taxon>
        <taxon>Robiginitomaculaceae</taxon>
    </lineage>
</organism>
<dbReference type="RefSeq" id="WP_121098624.1">
    <property type="nucleotide sequence ID" value="NZ_RBII01000001.1"/>
</dbReference>
<dbReference type="AlphaFoldDB" id="A0A420WIN5"/>
<keyword evidence="8" id="KW-1185">Reference proteome</keyword>
<evidence type="ECO:0000313" key="8">
    <source>
        <dbReference type="Proteomes" id="UP000282211"/>
    </source>
</evidence>
<reference evidence="7 8" key="1">
    <citation type="submission" date="2018-10" db="EMBL/GenBank/DDBJ databases">
        <title>Genomic Encyclopedia of Type Strains, Phase IV (KMG-IV): sequencing the most valuable type-strain genomes for metagenomic binning, comparative biology and taxonomic classification.</title>
        <authorList>
            <person name="Goeker M."/>
        </authorList>
    </citation>
    <scope>NUCLEOTIDE SEQUENCE [LARGE SCALE GENOMIC DNA]</scope>
    <source>
        <strain evidence="7 8">DSM 22008</strain>
    </source>
</reference>
<evidence type="ECO:0000256" key="4">
    <source>
        <dbReference type="ARBA" id="ARBA00023136"/>
    </source>
</evidence>
<dbReference type="InParanoid" id="A0A420WIN5"/>
<feature type="domain" description="HemY N-terminal" evidence="6">
    <location>
        <begin position="50"/>
        <end position="138"/>
    </location>
</feature>
<evidence type="ECO:0000256" key="2">
    <source>
        <dbReference type="ARBA" id="ARBA00022692"/>
    </source>
</evidence>
<evidence type="ECO:0000256" key="5">
    <source>
        <dbReference type="SAM" id="Phobius"/>
    </source>
</evidence>
<comment type="caution">
    <text evidence="7">The sequence shown here is derived from an EMBL/GenBank/DDBJ whole genome shotgun (WGS) entry which is preliminary data.</text>
</comment>
<dbReference type="OrthoDB" id="9798343at2"/>
<gene>
    <name evidence="7" type="ORF">DES40_0099</name>
</gene>
<dbReference type="SUPFAM" id="SSF48452">
    <property type="entry name" value="TPR-like"/>
    <property type="match status" value="1"/>
</dbReference>
<evidence type="ECO:0000256" key="1">
    <source>
        <dbReference type="ARBA" id="ARBA00004370"/>
    </source>
</evidence>
<keyword evidence="4 5" id="KW-0472">Membrane</keyword>
<name>A0A420WIN5_9PROT</name>
<evidence type="ECO:0000313" key="7">
    <source>
        <dbReference type="EMBL" id="RKQ70799.1"/>
    </source>
</evidence>
<evidence type="ECO:0000259" key="6">
    <source>
        <dbReference type="Pfam" id="PF07219"/>
    </source>
</evidence>
<sequence length="513" mass="56562">MTKYVMAFLICLAALAGLMLYVGDDATLTLTSSAQSGVLMMNPIVLTWQAVIVLGTVGVVSLILIWSLISWLWRLPSRIRSGVGLRRRNQALDAMEEALLAGADGDASKARKKAERARTLIGSEDLGRIVSAQSAEACGDNTEAASHYTAMLTSEKTRSTGQHGLARTLMACGDIHGAIEHAQEAYDSNKNARWAFDILFQAQLADYNWGQALEVLDQGEKRKHISKDVARRRRAVLLAAEADRIVESGQSKLATELAVKASTTTPEFSPAVALSAKLLKIAGESKKAINLIEKAWAKKPHPALSLALYDLIEGESKRTRGKRIDALVRTNPNHKESHMLQAEEKLRDEDYVAALSVLAPYLTLDSEEAAPSARLCQLAGQIEEKLGNMSDARLWYERSATAPLEPDWSDLDPEGEAFDYSDADWRRLAFSFGDTGELIHPRYETGASRRRAGLLEEHSSQDETEEDVIRDFEDIQNTDRTEIDVEEEVVLSDEIVSKDDLSARLDSLLDKPK</sequence>
<protein>
    <submittedName>
        <fullName evidence="7">HemY protein</fullName>
    </submittedName>
</protein>
<dbReference type="Proteomes" id="UP000282211">
    <property type="component" value="Unassembled WGS sequence"/>
</dbReference>
<evidence type="ECO:0000256" key="3">
    <source>
        <dbReference type="ARBA" id="ARBA00022989"/>
    </source>
</evidence>
<dbReference type="InterPro" id="IPR010817">
    <property type="entry name" value="HemY_N"/>
</dbReference>
<dbReference type="InterPro" id="IPR011990">
    <property type="entry name" value="TPR-like_helical_dom_sf"/>
</dbReference>
<dbReference type="GO" id="GO:0016020">
    <property type="term" value="C:membrane"/>
    <property type="evidence" value="ECO:0007669"/>
    <property type="project" value="UniProtKB-SubCell"/>
</dbReference>
<accession>A0A420WIN5</accession>
<keyword evidence="3 5" id="KW-1133">Transmembrane helix</keyword>
<dbReference type="Pfam" id="PF07219">
    <property type="entry name" value="HemY_N"/>
    <property type="match status" value="1"/>
</dbReference>
<feature type="transmembrane region" description="Helical" evidence="5">
    <location>
        <begin position="46"/>
        <end position="73"/>
    </location>
</feature>
<keyword evidence="2 5" id="KW-0812">Transmembrane</keyword>
<dbReference type="EMBL" id="RBII01000001">
    <property type="protein sequence ID" value="RKQ70799.1"/>
    <property type="molecule type" value="Genomic_DNA"/>
</dbReference>
<dbReference type="Gene3D" id="1.25.40.10">
    <property type="entry name" value="Tetratricopeptide repeat domain"/>
    <property type="match status" value="1"/>
</dbReference>
<comment type="subcellular location">
    <subcellularLocation>
        <location evidence="1">Membrane</location>
    </subcellularLocation>
</comment>
<proteinExistence type="predicted"/>